<protein>
    <submittedName>
        <fullName evidence="2">Uncharacterized protein</fullName>
    </submittedName>
</protein>
<proteinExistence type="predicted"/>
<feature type="region of interest" description="Disordered" evidence="1">
    <location>
        <begin position="101"/>
        <end position="120"/>
    </location>
</feature>
<dbReference type="KEGG" id="lnn:F0161_06325"/>
<sequence length="120" mass="14348">MEETKQKKDNTKKLEQKFEWLTFYTMSQKKWNKFLESNESVYKFIVASNEMNKIITFEKNDLKNLIELKDELNPNSKPLVNYRFEFNIAKNNSSMFDARTFKGKKSDSDGQEINITNRDK</sequence>
<evidence type="ECO:0000313" key="3">
    <source>
        <dbReference type="Proteomes" id="UP000325295"/>
    </source>
</evidence>
<accession>A0A5P1X4C1</accession>
<dbReference type="RefSeq" id="WP_150204058.1">
    <property type="nucleotide sequence ID" value="NZ_CP043939.1"/>
</dbReference>
<evidence type="ECO:0000313" key="2">
    <source>
        <dbReference type="EMBL" id="QER67509.1"/>
    </source>
</evidence>
<evidence type="ECO:0000256" key="1">
    <source>
        <dbReference type="SAM" id="MobiDB-lite"/>
    </source>
</evidence>
<gene>
    <name evidence="2" type="ORF">F0161_06325</name>
</gene>
<organism evidence="2 3">
    <name type="scientific">Paucilactobacillus nenjiangensis</name>
    <dbReference type="NCBI Taxonomy" id="1296540"/>
    <lineage>
        <taxon>Bacteria</taxon>
        <taxon>Bacillati</taxon>
        <taxon>Bacillota</taxon>
        <taxon>Bacilli</taxon>
        <taxon>Lactobacillales</taxon>
        <taxon>Lactobacillaceae</taxon>
        <taxon>Paucilactobacillus</taxon>
    </lineage>
</organism>
<dbReference type="Proteomes" id="UP000325295">
    <property type="component" value="Chromosome"/>
</dbReference>
<dbReference type="AlphaFoldDB" id="A0A5P1X4C1"/>
<feature type="compositionally biased region" description="Polar residues" evidence="1">
    <location>
        <begin position="111"/>
        <end position="120"/>
    </location>
</feature>
<name>A0A5P1X4C1_9LACO</name>
<dbReference type="EMBL" id="CP043939">
    <property type="protein sequence ID" value="QER67509.1"/>
    <property type="molecule type" value="Genomic_DNA"/>
</dbReference>
<keyword evidence="3" id="KW-1185">Reference proteome</keyword>
<reference evidence="2 3" key="1">
    <citation type="submission" date="2019-09" db="EMBL/GenBank/DDBJ databases">
        <title>Complete Genome Sequence of Lactobacillus nenjiangensis SH-Y15, isolated from sauerkraut.</title>
        <authorList>
            <person name="Yang H."/>
        </authorList>
    </citation>
    <scope>NUCLEOTIDE SEQUENCE [LARGE SCALE GENOMIC DNA]</scope>
    <source>
        <strain evidence="2 3">SH-Y15</strain>
    </source>
</reference>